<evidence type="ECO:0000256" key="3">
    <source>
        <dbReference type="SAM" id="MobiDB-lite"/>
    </source>
</evidence>
<dbReference type="InterPro" id="IPR050613">
    <property type="entry name" value="Sec_Metabolite_Reg"/>
</dbReference>
<evidence type="ECO:0000256" key="2">
    <source>
        <dbReference type="ARBA" id="ARBA00023242"/>
    </source>
</evidence>
<comment type="subcellular location">
    <subcellularLocation>
        <location evidence="1">Nucleus</location>
    </subcellularLocation>
</comment>
<evidence type="ECO:0000256" key="1">
    <source>
        <dbReference type="ARBA" id="ARBA00004123"/>
    </source>
</evidence>
<proteinExistence type="predicted"/>
<dbReference type="Proteomes" id="UP001271007">
    <property type="component" value="Unassembled WGS sequence"/>
</dbReference>
<evidence type="ECO:0000313" key="5">
    <source>
        <dbReference type="Proteomes" id="UP001271007"/>
    </source>
</evidence>
<keyword evidence="2" id="KW-0539">Nucleus</keyword>
<dbReference type="GO" id="GO:0005634">
    <property type="term" value="C:nucleus"/>
    <property type="evidence" value="ECO:0007669"/>
    <property type="project" value="UniProtKB-SubCell"/>
</dbReference>
<dbReference type="EMBL" id="JAWDJX010000054">
    <property type="protein sequence ID" value="KAK3047942.1"/>
    <property type="molecule type" value="Genomic_DNA"/>
</dbReference>
<sequence length="301" mass="32892">MLAAASLLAIRCARTGLQCVYLSGTSRSGSITIIDETSAVAAQQQRQLSSRLGQLGRTISDVQSSQEGSLAGALEYDASISNVTSTNQPSPMPEPQGVADPGHLMLGPQSKTRYMSQTHFAMISDQVAEINELLKTQQHLYVNSGSPNQSSTLAPLLAAIDRMVRIVEFSELIRGLPTQAQCGSLIRAYLAGYHTVTPLFHSPSFWQQTRELFQSIQDTGTDQHVSIHFLALLSAVLFTGSVVCPRTYVHNLFGDIAREDLSTRFYKAAVRVIRMSDFPRVASVQSLTAFLIVDTTWLRAE</sequence>
<name>A0AAJ0G8F2_9PEZI</name>
<comment type="caution">
    <text evidence="4">The sequence shown here is derived from an EMBL/GenBank/DDBJ whole genome shotgun (WGS) entry which is preliminary data.</text>
</comment>
<evidence type="ECO:0000313" key="4">
    <source>
        <dbReference type="EMBL" id="KAK3047942.1"/>
    </source>
</evidence>
<reference evidence="4" key="1">
    <citation type="submission" date="2023-04" db="EMBL/GenBank/DDBJ databases">
        <title>Black Yeasts Isolated from many extreme environments.</title>
        <authorList>
            <person name="Coleine C."/>
            <person name="Stajich J.E."/>
            <person name="Selbmann L."/>
        </authorList>
    </citation>
    <scope>NUCLEOTIDE SEQUENCE</scope>
    <source>
        <strain evidence="4">CCFEE 5312</strain>
    </source>
</reference>
<accession>A0AAJ0G8F2</accession>
<dbReference type="AlphaFoldDB" id="A0AAJ0G8F2"/>
<protein>
    <submittedName>
        <fullName evidence="4">Uncharacterized protein</fullName>
    </submittedName>
</protein>
<dbReference type="PANTHER" id="PTHR31001:SF40">
    <property type="entry name" value="ZN(II)2CYS6 TRANSCRIPTION FACTOR (EUROFUNG)"/>
    <property type="match status" value="1"/>
</dbReference>
<feature type="region of interest" description="Disordered" evidence="3">
    <location>
        <begin position="82"/>
        <end position="108"/>
    </location>
</feature>
<gene>
    <name evidence="4" type="ORF">LTR09_010616</name>
</gene>
<organism evidence="4 5">
    <name type="scientific">Extremus antarcticus</name>
    <dbReference type="NCBI Taxonomy" id="702011"/>
    <lineage>
        <taxon>Eukaryota</taxon>
        <taxon>Fungi</taxon>
        <taxon>Dikarya</taxon>
        <taxon>Ascomycota</taxon>
        <taxon>Pezizomycotina</taxon>
        <taxon>Dothideomycetes</taxon>
        <taxon>Dothideomycetidae</taxon>
        <taxon>Mycosphaerellales</taxon>
        <taxon>Extremaceae</taxon>
        <taxon>Extremus</taxon>
    </lineage>
</organism>
<dbReference type="PANTHER" id="PTHR31001">
    <property type="entry name" value="UNCHARACTERIZED TRANSCRIPTIONAL REGULATORY PROTEIN"/>
    <property type="match status" value="1"/>
</dbReference>
<keyword evidence="5" id="KW-1185">Reference proteome</keyword>
<dbReference type="CDD" id="cd12148">
    <property type="entry name" value="fungal_TF_MHR"/>
    <property type="match status" value="1"/>
</dbReference>